<dbReference type="GO" id="GO:0008270">
    <property type="term" value="F:zinc ion binding"/>
    <property type="evidence" value="ECO:0007669"/>
    <property type="project" value="InterPro"/>
</dbReference>
<evidence type="ECO:0000256" key="8">
    <source>
        <dbReference type="HAMAP-Rule" id="MF_00022"/>
    </source>
</evidence>
<dbReference type="RefSeq" id="WP_014790615.1">
    <property type="nucleotide sequence ID" value="NC_018016.1"/>
</dbReference>
<evidence type="ECO:0000256" key="3">
    <source>
        <dbReference type="ARBA" id="ARBA00022598"/>
    </source>
</evidence>
<evidence type="ECO:0000256" key="1">
    <source>
        <dbReference type="ARBA" id="ARBA00007894"/>
    </source>
</evidence>
<dbReference type="FunFam" id="3.40.50.620:FF:000127">
    <property type="entry name" value="Glutamate--tRNA ligase"/>
    <property type="match status" value="1"/>
</dbReference>
<dbReference type="SUPFAM" id="SSF52374">
    <property type="entry name" value="Nucleotidylyl transferase"/>
    <property type="match status" value="1"/>
</dbReference>
<dbReference type="InterPro" id="IPR020751">
    <property type="entry name" value="aa-tRNA-synth_I_codon-bd_sub2"/>
</dbReference>
<evidence type="ECO:0000256" key="4">
    <source>
        <dbReference type="ARBA" id="ARBA00022741"/>
    </source>
</evidence>
<dbReference type="Pfam" id="PF00749">
    <property type="entry name" value="tRNA-synt_1c"/>
    <property type="match status" value="1"/>
</dbReference>
<dbReference type="NCBIfam" id="TIGR00464">
    <property type="entry name" value="gltX_bact"/>
    <property type="match status" value="1"/>
</dbReference>
<dbReference type="InterPro" id="IPR001412">
    <property type="entry name" value="aa-tRNA-synth_I_CS"/>
</dbReference>
<organism evidence="11 12">
    <name type="scientific">Ornithobacterium rhinotracheale (strain ATCC 51463 / DSM 15997 / CCUG 23171 / CIP 104009 / LMG 9086)</name>
    <dbReference type="NCBI Taxonomy" id="867902"/>
    <lineage>
        <taxon>Bacteria</taxon>
        <taxon>Pseudomonadati</taxon>
        <taxon>Bacteroidota</taxon>
        <taxon>Flavobacteriia</taxon>
        <taxon>Flavobacteriales</taxon>
        <taxon>Weeksellaceae</taxon>
        <taxon>Ornithobacterium</taxon>
    </lineage>
</organism>
<feature type="binding site" evidence="8">
    <location>
        <position position="260"/>
    </location>
    <ligand>
        <name>ATP</name>
        <dbReference type="ChEBI" id="CHEBI:30616"/>
    </ligand>
</feature>
<keyword evidence="2 8" id="KW-0963">Cytoplasm</keyword>
<keyword evidence="5 8" id="KW-0067">ATP-binding</keyword>
<sequence length="500" mass="57465">MVRVRFAPSPTGPLHMGGVRTALFNYLFAKKHNGEFILRIEDTDQKRFVPEAEEYIIESLKWTGILPDEGQGFGGNYGPYRQSERADIYQKYIQILLDNGKAYYAFDTAEELEKLRKDAEQRGEAFSYNQKTRMQLNNSLTLSAEEVQKNLDEGKEYVIRFKIPASQEMHFSDIIRGNLHVNTETLDDKVLFKSDGLPTYHFANIVDDHLMLITHVIRGEEWLPSMPLHILLYQAFDWEAPKFAHLPLILNPEGKGKLSKRDGDKFGFPVFPLEWKTEKGISMGYRENGYLPQAFVNMLALLGWNPGTEEEIFSLEELCEKFDLNKVSKSGARFNPEKAVWFNHQYLQKESTENLVKAFQSILAEHNVAANDAFDTKVVELLKERANFVKDLWAAGSFLYQAPESYDEKALKKVWKDDTAEILNQFLAQNEKIENYNAEEIHHAVQDFVNTHEIGFGKIMMPLRLSLVGQLQGPDIPVIMELLGKDEVQKRVQNFLQAQG</sequence>
<evidence type="ECO:0000259" key="10">
    <source>
        <dbReference type="Pfam" id="PF19269"/>
    </source>
</evidence>
<dbReference type="GO" id="GO:0005829">
    <property type="term" value="C:cytosol"/>
    <property type="evidence" value="ECO:0007669"/>
    <property type="project" value="TreeGrafter"/>
</dbReference>
<dbReference type="HOGENOM" id="CLU_015768_6_3_10"/>
<dbReference type="eggNOG" id="COG0008">
    <property type="taxonomic scope" value="Bacteria"/>
</dbReference>
<name>I3ZZ80_ORNRL</name>
<comment type="caution">
    <text evidence="8">Lacks conserved residue(s) required for the propagation of feature annotation.</text>
</comment>
<reference evidence="11 12" key="1">
    <citation type="submission" date="2012-06" db="EMBL/GenBank/DDBJ databases">
        <title>The complete genome of Ornithobacterium rhinotracheale DSM 15997.</title>
        <authorList>
            <consortium name="US DOE Joint Genome Institute (JGI-PGF)"/>
            <person name="Lucas S."/>
            <person name="Copeland A."/>
            <person name="Lapidus A."/>
            <person name="Goodwin L."/>
            <person name="Pitluck S."/>
            <person name="Peters L."/>
            <person name="Mikhailova N."/>
            <person name="Teshima H."/>
            <person name="Kyrpides N."/>
            <person name="Mavromatis K."/>
            <person name="Pagani I."/>
            <person name="Ivanova N."/>
            <person name="Ovchinnikova G."/>
            <person name="Zeytun A."/>
            <person name="Detter J.C."/>
            <person name="Han C."/>
            <person name="Land M."/>
            <person name="Hauser L."/>
            <person name="Markowitz V."/>
            <person name="Cheng J.-F."/>
            <person name="Hugenholtz P."/>
            <person name="Woyke T."/>
            <person name="Wu D."/>
            <person name="Lang E."/>
            <person name="Kopitz M."/>
            <person name="Brambilla E."/>
            <person name="Klenk H.-P."/>
            <person name="Eisen J.A."/>
        </authorList>
    </citation>
    <scope>NUCLEOTIDE SEQUENCE [LARGE SCALE GENOMIC DNA]</scope>
    <source>
        <strain evidence="12">ATCC 51463 / DSM 15997 / CCUG 23171 / LMG 9086</strain>
    </source>
</reference>
<dbReference type="GeneID" id="97257526"/>
<dbReference type="PROSITE" id="PS00178">
    <property type="entry name" value="AA_TRNA_LIGASE_I"/>
    <property type="match status" value="1"/>
</dbReference>
<comment type="subunit">
    <text evidence="8">Monomer.</text>
</comment>
<dbReference type="AlphaFoldDB" id="I3ZZ80"/>
<comment type="subcellular location">
    <subcellularLocation>
        <location evidence="8">Cytoplasm</location>
    </subcellularLocation>
</comment>
<gene>
    <name evidence="8" type="primary">gltX</name>
    <name evidence="11" type="ordered locus">Ornrh_0818</name>
</gene>
<evidence type="ECO:0000256" key="6">
    <source>
        <dbReference type="ARBA" id="ARBA00022917"/>
    </source>
</evidence>
<dbReference type="PANTHER" id="PTHR43311">
    <property type="entry name" value="GLUTAMATE--TRNA LIGASE"/>
    <property type="match status" value="1"/>
</dbReference>
<dbReference type="InterPro" id="IPR008925">
    <property type="entry name" value="aa_tRNA-synth_I_cd-bd_sf"/>
</dbReference>
<keyword evidence="12" id="KW-1185">Reference proteome</keyword>
<keyword evidence="4 8" id="KW-0547">Nucleotide-binding</keyword>
<dbReference type="InterPro" id="IPR014729">
    <property type="entry name" value="Rossmann-like_a/b/a_fold"/>
</dbReference>
<comment type="function">
    <text evidence="8">Catalyzes the attachment of glutamate to tRNA(Glu) in a two-step reaction: glutamate is first activated by ATP to form Glu-AMP and then transferred to the acceptor end of tRNA(Glu).</text>
</comment>
<dbReference type="InterPro" id="IPR033910">
    <property type="entry name" value="GluRS_core"/>
</dbReference>
<proteinExistence type="inferred from homology"/>
<comment type="similarity">
    <text evidence="1 8">Belongs to the class-I aminoacyl-tRNA synthetase family. Glutamate--tRNA ligase type 1 subfamily.</text>
</comment>
<dbReference type="SUPFAM" id="SSF48163">
    <property type="entry name" value="An anticodon-binding domain of class I aminoacyl-tRNA synthetases"/>
    <property type="match status" value="1"/>
</dbReference>
<dbReference type="GeneID" id="71569109"/>
<dbReference type="Gene3D" id="1.10.10.350">
    <property type="match status" value="1"/>
</dbReference>
<dbReference type="Pfam" id="PF19269">
    <property type="entry name" value="Anticodon_2"/>
    <property type="match status" value="1"/>
</dbReference>
<dbReference type="EMBL" id="CP003283">
    <property type="protein sequence ID" value="AFL97014.1"/>
    <property type="molecule type" value="Genomic_DNA"/>
</dbReference>
<protein>
    <recommendedName>
        <fullName evidence="8">Glutamate--tRNA ligase</fullName>
        <ecNumber evidence="8">6.1.1.17</ecNumber>
    </recommendedName>
    <alternativeName>
        <fullName evidence="8">Glutamyl-tRNA synthetase</fullName>
        <shortName evidence="8">GluRS</shortName>
    </alternativeName>
</protein>
<dbReference type="InterPro" id="IPR049940">
    <property type="entry name" value="GluQ/Sye"/>
</dbReference>
<feature type="short sequence motif" description="'KMSKS' region" evidence="8">
    <location>
        <begin position="257"/>
        <end position="261"/>
    </location>
</feature>
<accession>I3ZZ80</accession>
<feature type="short sequence motif" description="'HIGH' region" evidence="8">
    <location>
        <begin position="8"/>
        <end position="18"/>
    </location>
</feature>
<dbReference type="InterPro" id="IPR000924">
    <property type="entry name" value="Glu/Gln-tRNA-synth"/>
</dbReference>
<keyword evidence="7 8" id="KW-0030">Aminoacyl-tRNA synthetase</keyword>
<evidence type="ECO:0000313" key="11">
    <source>
        <dbReference type="EMBL" id="AFL97014.1"/>
    </source>
</evidence>
<dbReference type="InterPro" id="IPR020058">
    <property type="entry name" value="Glu/Gln-tRNA-synth_Ib_cat-dom"/>
</dbReference>
<dbReference type="Gene3D" id="3.90.800.10">
    <property type="entry name" value="Glutamyl-tRNA Synthetase, Domain 3"/>
    <property type="match status" value="1"/>
</dbReference>
<dbReference type="Gene3D" id="3.40.50.620">
    <property type="entry name" value="HUPs"/>
    <property type="match status" value="1"/>
</dbReference>
<evidence type="ECO:0000256" key="5">
    <source>
        <dbReference type="ARBA" id="ARBA00022840"/>
    </source>
</evidence>
<dbReference type="PRINTS" id="PR00987">
    <property type="entry name" value="TRNASYNTHGLU"/>
</dbReference>
<feature type="domain" description="Aminoacyl-tRNA synthetase class I anticodon-binding" evidence="10">
    <location>
        <begin position="363"/>
        <end position="495"/>
    </location>
</feature>
<dbReference type="KEGG" id="orh:Ornrh_0818"/>
<evidence type="ECO:0000313" key="12">
    <source>
        <dbReference type="Proteomes" id="UP000006051"/>
    </source>
</evidence>
<dbReference type="Gene3D" id="1.10.1160.10">
    <property type="entry name" value="Glutamyl-trna Synthetase, Domain 2"/>
    <property type="match status" value="1"/>
</dbReference>
<evidence type="ECO:0000256" key="2">
    <source>
        <dbReference type="ARBA" id="ARBA00022490"/>
    </source>
</evidence>
<dbReference type="InterPro" id="IPR004527">
    <property type="entry name" value="Glu-tRNA-ligase_bac/mito"/>
</dbReference>
<dbReference type="GO" id="GO:0005524">
    <property type="term" value="F:ATP binding"/>
    <property type="evidence" value="ECO:0007669"/>
    <property type="project" value="UniProtKB-UniRule"/>
</dbReference>
<dbReference type="PANTHER" id="PTHR43311:SF2">
    <property type="entry name" value="GLUTAMATE--TRNA LIGASE, MITOCHONDRIAL-RELATED"/>
    <property type="match status" value="1"/>
</dbReference>
<dbReference type="PATRIC" id="fig|867902.3.peg.800"/>
<dbReference type="GO" id="GO:0006424">
    <property type="term" value="P:glutamyl-tRNA aminoacylation"/>
    <property type="evidence" value="ECO:0007669"/>
    <property type="project" value="UniProtKB-UniRule"/>
</dbReference>
<keyword evidence="6 8" id="KW-0648">Protein biosynthesis</keyword>
<dbReference type="GO" id="GO:0004818">
    <property type="term" value="F:glutamate-tRNA ligase activity"/>
    <property type="evidence" value="ECO:0007669"/>
    <property type="project" value="UniProtKB-UniRule"/>
</dbReference>
<dbReference type="GO" id="GO:0000049">
    <property type="term" value="F:tRNA binding"/>
    <property type="evidence" value="ECO:0007669"/>
    <property type="project" value="InterPro"/>
</dbReference>
<dbReference type="Proteomes" id="UP000006051">
    <property type="component" value="Chromosome"/>
</dbReference>
<dbReference type="eggNOG" id="COG1384">
    <property type="taxonomic scope" value="Bacteria"/>
</dbReference>
<evidence type="ECO:0000256" key="7">
    <source>
        <dbReference type="ARBA" id="ARBA00023146"/>
    </source>
</evidence>
<evidence type="ECO:0000259" key="9">
    <source>
        <dbReference type="Pfam" id="PF00749"/>
    </source>
</evidence>
<keyword evidence="3 8" id="KW-0436">Ligase</keyword>
<dbReference type="InterPro" id="IPR020061">
    <property type="entry name" value="Glu_tRNA_lig_a-bdl"/>
</dbReference>
<comment type="catalytic activity">
    <reaction evidence="8">
        <text>tRNA(Glu) + L-glutamate + ATP = L-glutamyl-tRNA(Glu) + AMP + diphosphate</text>
        <dbReference type="Rhea" id="RHEA:23540"/>
        <dbReference type="Rhea" id="RHEA-COMP:9663"/>
        <dbReference type="Rhea" id="RHEA-COMP:9680"/>
        <dbReference type="ChEBI" id="CHEBI:29985"/>
        <dbReference type="ChEBI" id="CHEBI:30616"/>
        <dbReference type="ChEBI" id="CHEBI:33019"/>
        <dbReference type="ChEBI" id="CHEBI:78442"/>
        <dbReference type="ChEBI" id="CHEBI:78520"/>
        <dbReference type="ChEBI" id="CHEBI:456215"/>
        <dbReference type="EC" id="6.1.1.17"/>
    </reaction>
</comment>
<dbReference type="HAMAP" id="MF_00022">
    <property type="entry name" value="Glu_tRNA_synth_type1"/>
    <property type="match status" value="1"/>
</dbReference>
<dbReference type="InterPro" id="IPR045462">
    <property type="entry name" value="aa-tRNA-synth_I_cd-bd"/>
</dbReference>
<feature type="domain" description="Glutamyl/glutaminyl-tRNA synthetase class Ib catalytic" evidence="9">
    <location>
        <begin position="1"/>
        <end position="338"/>
    </location>
</feature>
<dbReference type="CDD" id="cd00808">
    <property type="entry name" value="GluRS_core"/>
    <property type="match status" value="1"/>
</dbReference>
<dbReference type="EC" id="6.1.1.17" evidence="8"/>
<dbReference type="STRING" id="867902.Ornrh_0818"/>